<dbReference type="Proteomes" id="UP000639403">
    <property type="component" value="Unassembled WGS sequence"/>
</dbReference>
<reference evidence="2" key="2">
    <citation type="journal article" name="Front. Microbiol.">
        <title>Degradative Capacity of Two Strains of Rhodonia placenta: From Phenotype to Genotype.</title>
        <authorList>
            <person name="Kolle M."/>
            <person name="Horta M.A.C."/>
            <person name="Nowrousian M."/>
            <person name="Ohm R.A."/>
            <person name="Benz J.P."/>
            <person name="Pilgard A."/>
        </authorList>
    </citation>
    <scope>NUCLEOTIDE SEQUENCE</scope>
    <source>
        <strain evidence="2">FPRL280</strain>
    </source>
</reference>
<name>A0A8H7NV21_9APHY</name>
<accession>A0A8H7NV21</accession>
<dbReference type="AlphaFoldDB" id="A0A8H7NV21"/>
<protein>
    <submittedName>
        <fullName evidence="2">Uncharacterized protein</fullName>
    </submittedName>
</protein>
<sequence>MRCLDSVQQGTCRVITSTSDRPSAPPLSILQSPFPPPLATTTHGECCRTCDLPSTQVPHPADSPLRQGWLHPNRTRRATCEWRGESAG</sequence>
<comment type="caution">
    <text evidence="2">The sequence shown here is derived from an EMBL/GenBank/DDBJ whole genome shotgun (WGS) entry which is preliminary data.</text>
</comment>
<evidence type="ECO:0000256" key="1">
    <source>
        <dbReference type="SAM" id="MobiDB-lite"/>
    </source>
</evidence>
<dbReference type="EMBL" id="JADOXO010000399">
    <property type="protein sequence ID" value="KAF9805210.1"/>
    <property type="molecule type" value="Genomic_DNA"/>
</dbReference>
<reference evidence="2" key="1">
    <citation type="submission" date="2020-11" db="EMBL/GenBank/DDBJ databases">
        <authorList>
            <person name="Koelle M."/>
            <person name="Horta M.A.C."/>
            <person name="Nowrousian M."/>
            <person name="Ohm R.A."/>
            <person name="Benz P."/>
            <person name="Pilgard A."/>
        </authorList>
    </citation>
    <scope>NUCLEOTIDE SEQUENCE</scope>
    <source>
        <strain evidence="2">FPRL280</strain>
    </source>
</reference>
<feature type="region of interest" description="Disordered" evidence="1">
    <location>
        <begin position="16"/>
        <end position="35"/>
    </location>
</feature>
<organism evidence="2 3">
    <name type="scientific">Rhodonia placenta</name>
    <dbReference type="NCBI Taxonomy" id="104341"/>
    <lineage>
        <taxon>Eukaryota</taxon>
        <taxon>Fungi</taxon>
        <taxon>Dikarya</taxon>
        <taxon>Basidiomycota</taxon>
        <taxon>Agaricomycotina</taxon>
        <taxon>Agaricomycetes</taxon>
        <taxon>Polyporales</taxon>
        <taxon>Adustoporiaceae</taxon>
        <taxon>Rhodonia</taxon>
    </lineage>
</organism>
<evidence type="ECO:0000313" key="3">
    <source>
        <dbReference type="Proteomes" id="UP000639403"/>
    </source>
</evidence>
<gene>
    <name evidence="2" type="ORF">IEO21_09140</name>
</gene>
<proteinExistence type="predicted"/>
<evidence type="ECO:0000313" key="2">
    <source>
        <dbReference type="EMBL" id="KAF9805210.1"/>
    </source>
</evidence>